<sequence length="104" mass="11452">MKLVEYLATPEAAAVWAKLGGFLSPNKQLSIHTYENYTTRAMADALVEAEDQVRFDISDQTPASFGGTSGASQWRILQNFLRDPSDPRATATQLEKAAVKAYQN</sequence>
<name>A0ABP6Z357_9ACTN</name>
<dbReference type="EMBL" id="BAABCE010000045">
    <property type="protein sequence ID" value="GAA3597068.1"/>
    <property type="molecule type" value="Genomic_DNA"/>
</dbReference>
<protein>
    <submittedName>
        <fullName evidence="1">Uncharacterized protein</fullName>
    </submittedName>
</protein>
<keyword evidence="2" id="KW-1185">Reference proteome</keyword>
<evidence type="ECO:0000313" key="1">
    <source>
        <dbReference type="EMBL" id="GAA3597068.1"/>
    </source>
</evidence>
<accession>A0ABP6Z357</accession>
<gene>
    <name evidence="1" type="ORF">GCM10022295_92210</name>
</gene>
<comment type="caution">
    <text evidence="1">The sequence shown here is derived from an EMBL/GenBank/DDBJ whole genome shotgun (WGS) entry which is preliminary data.</text>
</comment>
<organism evidence="1 2">
    <name type="scientific">Streptomyces osmaniensis</name>
    <dbReference type="NCBI Taxonomy" id="593134"/>
    <lineage>
        <taxon>Bacteria</taxon>
        <taxon>Bacillati</taxon>
        <taxon>Actinomycetota</taxon>
        <taxon>Actinomycetes</taxon>
        <taxon>Kitasatosporales</taxon>
        <taxon>Streptomycetaceae</taxon>
        <taxon>Streptomyces</taxon>
    </lineage>
</organism>
<proteinExistence type="predicted"/>
<dbReference type="Proteomes" id="UP001500707">
    <property type="component" value="Unassembled WGS sequence"/>
</dbReference>
<dbReference type="SUPFAM" id="SSF53850">
    <property type="entry name" value="Periplasmic binding protein-like II"/>
    <property type="match status" value="1"/>
</dbReference>
<evidence type="ECO:0000313" key="2">
    <source>
        <dbReference type="Proteomes" id="UP001500707"/>
    </source>
</evidence>
<reference evidence="2" key="1">
    <citation type="journal article" date="2019" name="Int. J. Syst. Evol. Microbiol.">
        <title>The Global Catalogue of Microorganisms (GCM) 10K type strain sequencing project: providing services to taxonomists for standard genome sequencing and annotation.</title>
        <authorList>
            <consortium name="The Broad Institute Genomics Platform"/>
            <consortium name="The Broad Institute Genome Sequencing Center for Infectious Disease"/>
            <person name="Wu L."/>
            <person name="Ma J."/>
        </authorList>
    </citation>
    <scope>NUCLEOTIDE SEQUENCE [LARGE SCALE GENOMIC DNA]</scope>
    <source>
        <strain evidence="2">JCM 17656</strain>
    </source>
</reference>